<dbReference type="AlphaFoldDB" id="A0A5B0KLX0"/>
<dbReference type="RefSeq" id="WP_149651377.1">
    <property type="nucleotide sequence ID" value="NZ_VEWN01000017.1"/>
</dbReference>
<dbReference type="EMBL" id="VEWN01000017">
    <property type="protein sequence ID" value="KAA1053219.1"/>
    <property type="molecule type" value="Genomic_DNA"/>
</dbReference>
<sequence length="247" mass="27497">MADFYPYVALAGVLGTGLMRAYWLHRRMIQRLALAHEFRDQFVRYCNSEGRDGDAYTWLMLNSNRVQSEMGGHGIVATFRPPAANYAIKNYPIILNMVPEIRRLFARDEFRLFHRMVGEYACMVDEALLRYVGALGDALNGSRRRLLSPFIWFQLGVEQLLSVPVLMLRWSGLIGAGVVTAVQGNILFRGLSAAITFLGLISSVVTILLGWPDTVKLVQPYLASWAATSQVNAPPTPGLPPEPQSAP</sequence>
<evidence type="ECO:0000256" key="1">
    <source>
        <dbReference type="SAM" id="Phobius"/>
    </source>
</evidence>
<feature type="transmembrane region" description="Helical" evidence="1">
    <location>
        <begin position="6"/>
        <end position="23"/>
    </location>
</feature>
<name>A0A5B0KLX0_9PROT</name>
<gene>
    <name evidence="2" type="ORF">FH063_003138</name>
</gene>
<accession>A0A5B0KLX0</accession>
<protein>
    <submittedName>
        <fullName evidence="2">Uncharacterized protein</fullName>
    </submittedName>
</protein>
<proteinExistence type="predicted"/>
<dbReference type="Proteomes" id="UP000325333">
    <property type="component" value="Unassembled WGS sequence"/>
</dbReference>
<evidence type="ECO:0000313" key="2">
    <source>
        <dbReference type="EMBL" id="KAA1053219.1"/>
    </source>
</evidence>
<keyword evidence="1" id="KW-0472">Membrane</keyword>
<reference evidence="2 3" key="1">
    <citation type="submission" date="2019-07" db="EMBL/GenBank/DDBJ databases">
        <title>Genome sequencing of the stress-tolerant strain Azospirillum brasilense Az19.</title>
        <authorList>
            <person name="Maroniche G.A."/>
            <person name="Garcia J.E."/>
            <person name="Pagnussat L."/>
            <person name="Amenta M."/>
            <person name="Creus C.M."/>
        </authorList>
    </citation>
    <scope>NUCLEOTIDE SEQUENCE [LARGE SCALE GENOMIC DNA]</scope>
    <source>
        <strain evidence="2 3">Az19</strain>
    </source>
</reference>
<evidence type="ECO:0000313" key="3">
    <source>
        <dbReference type="Proteomes" id="UP000325333"/>
    </source>
</evidence>
<keyword evidence="1" id="KW-1133">Transmembrane helix</keyword>
<organism evidence="2 3">
    <name type="scientific">Azospirillum argentinense</name>
    <dbReference type="NCBI Taxonomy" id="2970906"/>
    <lineage>
        <taxon>Bacteria</taxon>
        <taxon>Pseudomonadati</taxon>
        <taxon>Pseudomonadota</taxon>
        <taxon>Alphaproteobacteria</taxon>
        <taxon>Rhodospirillales</taxon>
        <taxon>Azospirillaceae</taxon>
        <taxon>Azospirillum</taxon>
    </lineage>
</organism>
<keyword evidence="1" id="KW-0812">Transmembrane</keyword>
<feature type="transmembrane region" description="Helical" evidence="1">
    <location>
        <begin position="190"/>
        <end position="211"/>
    </location>
</feature>
<comment type="caution">
    <text evidence="2">The sequence shown here is derived from an EMBL/GenBank/DDBJ whole genome shotgun (WGS) entry which is preliminary data.</text>
</comment>